<evidence type="ECO:0000313" key="3">
    <source>
        <dbReference type="Proteomes" id="UP000813427"/>
    </source>
</evidence>
<accession>A0A8K0RNI1</accession>
<name>A0A8K0RNI1_9HYPO</name>
<evidence type="ECO:0008006" key="4">
    <source>
        <dbReference type="Google" id="ProtNLM"/>
    </source>
</evidence>
<feature type="signal peptide" evidence="1">
    <location>
        <begin position="1"/>
        <end position="32"/>
    </location>
</feature>
<gene>
    <name evidence="2" type="ORF">BKA59DRAFT_298836</name>
</gene>
<comment type="caution">
    <text evidence="2">The sequence shown here is derived from an EMBL/GenBank/DDBJ whole genome shotgun (WGS) entry which is preliminary data.</text>
</comment>
<dbReference type="AlphaFoldDB" id="A0A8K0RNI1"/>
<sequence length="161" mass="18355">MRERSFDRVIPQSTSFFFFFLLITLNDEALDAGFILPRCHRNFFPTLLHVRMHTAKSRTRLWTGEQTREHGPTFLQSVPLVTKARVLSALHIGEPASLQKYGGVLSGSLEGYTLRHVDVVKVPEALSPRRQHRSIALNDRMAMNIHAHDYDCVSKQDPSLS</sequence>
<feature type="chain" id="PRO_5035456633" description="Secreted protein" evidence="1">
    <location>
        <begin position="33"/>
        <end position="161"/>
    </location>
</feature>
<keyword evidence="3" id="KW-1185">Reference proteome</keyword>
<dbReference type="EMBL" id="JAGPXF010000007">
    <property type="protein sequence ID" value="KAH7236062.1"/>
    <property type="molecule type" value="Genomic_DNA"/>
</dbReference>
<dbReference type="Proteomes" id="UP000813427">
    <property type="component" value="Unassembled WGS sequence"/>
</dbReference>
<organism evidence="2 3">
    <name type="scientific">Fusarium tricinctum</name>
    <dbReference type="NCBI Taxonomy" id="61284"/>
    <lineage>
        <taxon>Eukaryota</taxon>
        <taxon>Fungi</taxon>
        <taxon>Dikarya</taxon>
        <taxon>Ascomycota</taxon>
        <taxon>Pezizomycotina</taxon>
        <taxon>Sordariomycetes</taxon>
        <taxon>Hypocreomycetidae</taxon>
        <taxon>Hypocreales</taxon>
        <taxon>Nectriaceae</taxon>
        <taxon>Fusarium</taxon>
        <taxon>Fusarium tricinctum species complex</taxon>
    </lineage>
</organism>
<proteinExistence type="predicted"/>
<evidence type="ECO:0000256" key="1">
    <source>
        <dbReference type="SAM" id="SignalP"/>
    </source>
</evidence>
<protein>
    <recommendedName>
        <fullName evidence="4">Secreted protein</fullName>
    </recommendedName>
</protein>
<keyword evidence="1" id="KW-0732">Signal</keyword>
<reference evidence="2" key="1">
    <citation type="journal article" date="2021" name="Nat. Commun.">
        <title>Genetic determinants of endophytism in the Arabidopsis root mycobiome.</title>
        <authorList>
            <person name="Mesny F."/>
            <person name="Miyauchi S."/>
            <person name="Thiergart T."/>
            <person name="Pickel B."/>
            <person name="Atanasova L."/>
            <person name="Karlsson M."/>
            <person name="Huettel B."/>
            <person name="Barry K.W."/>
            <person name="Haridas S."/>
            <person name="Chen C."/>
            <person name="Bauer D."/>
            <person name="Andreopoulos W."/>
            <person name="Pangilinan J."/>
            <person name="LaButti K."/>
            <person name="Riley R."/>
            <person name="Lipzen A."/>
            <person name="Clum A."/>
            <person name="Drula E."/>
            <person name="Henrissat B."/>
            <person name="Kohler A."/>
            <person name="Grigoriev I.V."/>
            <person name="Martin F.M."/>
            <person name="Hacquard S."/>
        </authorList>
    </citation>
    <scope>NUCLEOTIDE SEQUENCE</scope>
    <source>
        <strain evidence="2">MPI-SDFR-AT-0068</strain>
    </source>
</reference>
<evidence type="ECO:0000313" key="2">
    <source>
        <dbReference type="EMBL" id="KAH7236062.1"/>
    </source>
</evidence>